<dbReference type="InterPro" id="IPR010982">
    <property type="entry name" value="Lambda_DNA-bd_dom_sf"/>
</dbReference>
<dbReference type="GO" id="GO:0003677">
    <property type="term" value="F:DNA binding"/>
    <property type="evidence" value="ECO:0007669"/>
    <property type="project" value="UniProtKB-KW"/>
</dbReference>
<reference evidence="3" key="2">
    <citation type="submission" date="2021-04" db="EMBL/GenBank/DDBJ databases">
        <authorList>
            <person name="Gilroy R."/>
        </authorList>
    </citation>
    <scope>NUCLEOTIDE SEQUENCE</scope>
    <source>
        <strain evidence="3">CHK179-28034</strain>
    </source>
</reference>
<dbReference type="EMBL" id="DXBR01000083">
    <property type="protein sequence ID" value="HIZ40056.1"/>
    <property type="molecule type" value="Genomic_DNA"/>
</dbReference>
<dbReference type="PROSITE" id="PS50943">
    <property type="entry name" value="HTH_CROC1"/>
    <property type="match status" value="1"/>
</dbReference>
<name>A0A9D2J806_9FIRM</name>
<dbReference type="Gene3D" id="1.10.260.40">
    <property type="entry name" value="lambda repressor-like DNA-binding domains"/>
    <property type="match status" value="1"/>
</dbReference>
<evidence type="ECO:0000313" key="3">
    <source>
        <dbReference type="EMBL" id="HIZ40056.1"/>
    </source>
</evidence>
<dbReference type="PANTHER" id="PTHR46558">
    <property type="entry name" value="TRACRIPTIONAL REGULATORY PROTEIN-RELATED-RELATED"/>
    <property type="match status" value="1"/>
</dbReference>
<keyword evidence="1" id="KW-0238">DNA-binding</keyword>
<evidence type="ECO:0000313" key="4">
    <source>
        <dbReference type="Proteomes" id="UP000824049"/>
    </source>
</evidence>
<sequence length="117" mass="13468">MEDLNQNIGFRIAKLRKEHHMTQAELAEVLDISIKHCSSVERGLSRLSIEKLIDVADLFHTSLDYLIRGKIISDQYSELFPAVLLESLDSDDESQIDLFQRFLQLYGELLSSQKTKD</sequence>
<evidence type="ECO:0000256" key="1">
    <source>
        <dbReference type="ARBA" id="ARBA00023125"/>
    </source>
</evidence>
<proteinExistence type="predicted"/>
<protein>
    <submittedName>
        <fullName evidence="3">Helix-turn-helix transcriptional regulator</fullName>
    </submittedName>
</protein>
<dbReference type="PANTHER" id="PTHR46558:SF11">
    <property type="entry name" value="HTH-TYPE TRANSCRIPTIONAL REGULATOR XRE"/>
    <property type="match status" value="1"/>
</dbReference>
<dbReference type="InterPro" id="IPR001387">
    <property type="entry name" value="Cro/C1-type_HTH"/>
</dbReference>
<dbReference type="Pfam" id="PF01381">
    <property type="entry name" value="HTH_3"/>
    <property type="match status" value="1"/>
</dbReference>
<dbReference type="AlphaFoldDB" id="A0A9D2J806"/>
<evidence type="ECO:0000259" key="2">
    <source>
        <dbReference type="PROSITE" id="PS50943"/>
    </source>
</evidence>
<reference evidence="3" key="1">
    <citation type="journal article" date="2021" name="PeerJ">
        <title>Extensive microbial diversity within the chicken gut microbiome revealed by metagenomics and culture.</title>
        <authorList>
            <person name="Gilroy R."/>
            <person name="Ravi A."/>
            <person name="Getino M."/>
            <person name="Pursley I."/>
            <person name="Horton D.L."/>
            <person name="Alikhan N.F."/>
            <person name="Baker D."/>
            <person name="Gharbi K."/>
            <person name="Hall N."/>
            <person name="Watson M."/>
            <person name="Adriaenssens E.M."/>
            <person name="Foster-Nyarko E."/>
            <person name="Jarju S."/>
            <person name="Secka A."/>
            <person name="Antonio M."/>
            <person name="Oren A."/>
            <person name="Chaudhuri R.R."/>
            <person name="La Ragione R."/>
            <person name="Hildebrand F."/>
            <person name="Pallen M.J."/>
        </authorList>
    </citation>
    <scope>NUCLEOTIDE SEQUENCE</scope>
    <source>
        <strain evidence="3">CHK179-28034</strain>
    </source>
</reference>
<feature type="domain" description="HTH cro/C1-type" evidence="2">
    <location>
        <begin position="12"/>
        <end position="66"/>
    </location>
</feature>
<comment type="caution">
    <text evidence="3">The sequence shown here is derived from an EMBL/GenBank/DDBJ whole genome shotgun (WGS) entry which is preliminary data.</text>
</comment>
<accession>A0A9D2J806</accession>
<gene>
    <name evidence="3" type="ORF">H9968_09080</name>
</gene>
<dbReference type="CDD" id="cd00093">
    <property type="entry name" value="HTH_XRE"/>
    <property type="match status" value="1"/>
</dbReference>
<dbReference type="SUPFAM" id="SSF47413">
    <property type="entry name" value="lambda repressor-like DNA-binding domains"/>
    <property type="match status" value="1"/>
</dbReference>
<dbReference type="Proteomes" id="UP000824049">
    <property type="component" value="Unassembled WGS sequence"/>
</dbReference>
<dbReference type="SMART" id="SM00530">
    <property type="entry name" value="HTH_XRE"/>
    <property type="match status" value="1"/>
</dbReference>
<organism evidence="3 4">
    <name type="scientific">Candidatus Anaerobutyricum stercoris</name>
    <dbReference type="NCBI Taxonomy" id="2838457"/>
    <lineage>
        <taxon>Bacteria</taxon>
        <taxon>Bacillati</taxon>
        <taxon>Bacillota</taxon>
        <taxon>Clostridia</taxon>
        <taxon>Lachnospirales</taxon>
        <taxon>Lachnospiraceae</taxon>
        <taxon>Anaerobutyricum</taxon>
    </lineage>
</organism>